<evidence type="ECO:0000313" key="2">
    <source>
        <dbReference type="Proteomes" id="UP000248764"/>
    </source>
</evidence>
<proteinExistence type="predicted"/>
<protein>
    <submittedName>
        <fullName evidence="1">Uncharacterized protein</fullName>
    </submittedName>
</protein>
<dbReference type="Proteomes" id="UP000248764">
    <property type="component" value="Unassembled WGS sequence"/>
</dbReference>
<sequence>MSASLMTRVRSVFAPVSAMRECSPDCRYETVCSGGVLLRRQCCYRPDCSYYCGAWQQIGAC</sequence>
<reference evidence="1 2" key="1">
    <citation type="submission" date="2018-01" db="EMBL/GenBank/DDBJ databases">
        <title>Draft genome sequence of Jiangella sp. GTF31.</title>
        <authorList>
            <person name="Sahin N."/>
            <person name="Ay H."/>
            <person name="Saygin H."/>
        </authorList>
    </citation>
    <scope>NUCLEOTIDE SEQUENCE [LARGE SCALE GENOMIC DNA]</scope>
    <source>
        <strain evidence="1 2">GTF31</strain>
    </source>
</reference>
<organism evidence="1 2">
    <name type="scientific">Jiangella anatolica</name>
    <dbReference type="NCBI Taxonomy" id="2670374"/>
    <lineage>
        <taxon>Bacteria</taxon>
        <taxon>Bacillati</taxon>
        <taxon>Actinomycetota</taxon>
        <taxon>Actinomycetes</taxon>
        <taxon>Jiangellales</taxon>
        <taxon>Jiangellaceae</taxon>
        <taxon>Jiangella</taxon>
    </lineage>
</organism>
<gene>
    <name evidence="1" type="ORF">C1I92_24355</name>
</gene>
<name>A0A2W2C4V7_9ACTN</name>
<accession>A0A2W2C4V7</accession>
<comment type="caution">
    <text evidence="1">The sequence shown here is derived from an EMBL/GenBank/DDBJ whole genome shotgun (WGS) entry which is preliminary data.</text>
</comment>
<keyword evidence="2" id="KW-1185">Reference proteome</keyword>
<dbReference type="EMBL" id="POTW01000076">
    <property type="protein sequence ID" value="PZF80776.1"/>
    <property type="molecule type" value="Genomic_DNA"/>
</dbReference>
<dbReference type="AlphaFoldDB" id="A0A2W2C4V7"/>
<evidence type="ECO:0000313" key="1">
    <source>
        <dbReference type="EMBL" id="PZF80776.1"/>
    </source>
</evidence>